<dbReference type="Proteomes" id="UP000030428">
    <property type="component" value="Unassembled WGS sequence"/>
</dbReference>
<dbReference type="NCBIfam" id="TIGR01720">
    <property type="entry name" value="NRPS-para261"/>
    <property type="match status" value="1"/>
</dbReference>
<dbReference type="Gene3D" id="3.30.300.30">
    <property type="match status" value="1"/>
</dbReference>
<feature type="non-terminal residue" evidence="5">
    <location>
        <position position="1"/>
    </location>
</feature>
<evidence type="ECO:0000256" key="2">
    <source>
        <dbReference type="ARBA" id="ARBA00022450"/>
    </source>
</evidence>
<dbReference type="CDD" id="cd19543">
    <property type="entry name" value="DCL_NRPS"/>
    <property type="match status" value="1"/>
</dbReference>
<dbReference type="InterPro" id="IPR010060">
    <property type="entry name" value="NRPS_synth"/>
</dbReference>
<proteinExistence type="predicted"/>
<dbReference type="Gene3D" id="3.40.50.12780">
    <property type="entry name" value="N-terminal domain of ligase-like"/>
    <property type="match status" value="1"/>
</dbReference>
<keyword evidence="6" id="KW-1185">Reference proteome</keyword>
<dbReference type="Gene3D" id="3.30.559.30">
    <property type="entry name" value="Nonribosomal peptide synthetase, condensation domain"/>
    <property type="match status" value="2"/>
</dbReference>
<comment type="caution">
    <text evidence="5">The sequence shown here is derived from an EMBL/GenBank/DDBJ whole genome shotgun (WGS) entry which is preliminary data.</text>
</comment>
<dbReference type="InterPro" id="IPR001242">
    <property type="entry name" value="Condensation_dom"/>
</dbReference>
<dbReference type="EMBL" id="JSZA02000322">
    <property type="protein sequence ID" value="TGN99839.1"/>
    <property type="molecule type" value="Genomic_DNA"/>
</dbReference>
<comment type="cofactor">
    <cofactor evidence="1">
        <name>pantetheine 4'-phosphate</name>
        <dbReference type="ChEBI" id="CHEBI:47942"/>
    </cofactor>
</comment>
<dbReference type="Gene3D" id="3.30.559.10">
    <property type="entry name" value="Chloramphenicol acetyltransferase-like domain"/>
    <property type="match status" value="2"/>
</dbReference>
<reference evidence="5 6" key="1">
    <citation type="journal article" date="2016" name="Front. Microbiol.">
        <title>Single-Cell (Meta-)Genomics of a Dimorphic Candidatus Thiomargarita nelsonii Reveals Genomic Plasticity.</title>
        <authorList>
            <person name="Flood B.E."/>
            <person name="Fliss P."/>
            <person name="Jones D.S."/>
            <person name="Dick G.J."/>
            <person name="Jain S."/>
            <person name="Kaster A.K."/>
            <person name="Winkel M."/>
            <person name="Mussmann M."/>
            <person name="Bailey J."/>
        </authorList>
    </citation>
    <scope>NUCLEOTIDE SEQUENCE [LARGE SCALE GENOMIC DNA]</scope>
    <source>
        <strain evidence="5">Hydrate Ridge</strain>
    </source>
</reference>
<dbReference type="PANTHER" id="PTHR45398:SF1">
    <property type="entry name" value="ENZYME, PUTATIVE (JCVI)-RELATED"/>
    <property type="match status" value="1"/>
</dbReference>
<dbReference type="PROSITE" id="PS00012">
    <property type="entry name" value="PHOSPHOPANTETHEINE"/>
    <property type="match status" value="1"/>
</dbReference>
<name>A0A4E0QJK4_9GAMM</name>
<dbReference type="PROSITE" id="PS50075">
    <property type="entry name" value="CARRIER"/>
    <property type="match status" value="1"/>
</dbReference>
<evidence type="ECO:0000313" key="5">
    <source>
        <dbReference type="EMBL" id="TGN99839.1"/>
    </source>
</evidence>
<dbReference type="Pfam" id="PF00550">
    <property type="entry name" value="PP-binding"/>
    <property type="match status" value="1"/>
</dbReference>
<organism evidence="5 6">
    <name type="scientific">Candidatus Thiomargarita nelsonii</name>
    <dbReference type="NCBI Taxonomy" id="1003181"/>
    <lineage>
        <taxon>Bacteria</taxon>
        <taxon>Pseudomonadati</taxon>
        <taxon>Pseudomonadota</taxon>
        <taxon>Gammaproteobacteria</taxon>
        <taxon>Thiotrichales</taxon>
        <taxon>Thiotrichaceae</taxon>
        <taxon>Thiomargarita</taxon>
    </lineage>
</organism>
<dbReference type="GO" id="GO:0031177">
    <property type="term" value="F:phosphopantetheine binding"/>
    <property type="evidence" value="ECO:0007669"/>
    <property type="project" value="InterPro"/>
</dbReference>
<dbReference type="SUPFAM" id="SSF56801">
    <property type="entry name" value="Acetyl-CoA synthetase-like"/>
    <property type="match status" value="2"/>
</dbReference>
<dbReference type="InterPro" id="IPR045851">
    <property type="entry name" value="AMP-bd_C_sf"/>
</dbReference>
<dbReference type="InterPro" id="IPR020806">
    <property type="entry name" value="PKS_PP-bd"/>
</dbReference>
<sequence length="1078" mass="122205">LQARLPDYMVPSHFSVLDKLPLTPNGKIDRKALPAPELNLTNAYEAPRNDIEQQLVQVWSSLLKQNNISIHDNFFSLGGDSILSIQIVARARQAGLHLTPRDLFSHQTIAELATVIGFGVVVNAEQGLVTGECLLTPIQHWFLAQDLPEYWHFNQSILLRVPVDLNVDALRQALTAVLSHHDALRLRYHRVNGDWQPSFATPEETVPLSIEDLSQCQNPVAELQRLTQSYQTRLNLTDGPLTHLVLFKLTDSARLFWCIHHLVVDGVSWRILQEDLHTAYTQMAAGQPLQLPAKTSSFKAWAEHLAHYARRSDLASELAEWQALPALSLPVDNPSGENRLEHYQDYTITLNHKQTDALLREVPTAYNTRINDILLTALALSLSDWTGESQCLIDLEGHGRVTTLESKASALDLSRTVGWFTTIHPIALTLPSSSNKDLGAVLKAVKEQLRAIPNEGIGYGLLTQTGANSLPKGEILFNYLGQFDQGIEAELFDFAEETTGSDVSLKGQRDHLIDINGAISQGQLSLNWSYSGDCYIAATIKNLAESYKIHLQHLISHCQKGQQGVTPSDFPLAPVAQSTLDALYTHYEGLQDLYPLSPMQQGMLFHALYEPSSGVYFEQMQLTLSNLEPTAFKAAWQYQQERHPILRSAFLTEHQPVLQVVQTEVPLLWRERDWRGMSSETQDLQLRALLLQERNKGFDLSQAPLMRFDLIRLDEQRYVFIQHHHHILMDGWCLPITFSEVRDSYLALSRGRTPQLPVRRPYRDYIAWLQQQDTTAARHYWQQRLAGFITPTRLPIVNPKTENSDYRETSYCLDEGSSQQLQRFARAQRVTLNTLVQGAWALLLSRYSRESDICFGVTVSGRHAPLSGIEQMMGLFINTLPLRIDANPEYSVKDYLLSIQTQHQNDNRYAHSPLFEIQTNSDVPNGTALFESLLVFENYPLGDALESKAACYQIEDFQGIEYTNYPLTIAIMPGEVLGFKVSYDNNRISQDSLERLWGHLKTLLTAFLDNPEQSISHLPMLTEAEQQQLQTWNDTTTDYPKDQTIIDLFEQQVEKTPDNIAVVFEEQQLSYSELNRQA</sequence>
<dbReference type="InterPro" id="IPR042099">
    <property type="entry name" value="ANL_N_sf"/>
</dbReference>
<evidence type="ECO:0000256" key="3">
    <source>
        <dbReference type="ARBA" id="ARBA00022553"/>
    </source>
</evidence>
<dbReference type="AlphaFoldDB" id="A0A4E0QJK4"/>
<evidence type="ECO:0000259" key="4">
    <source>
        <dbReference type="PROSITE" id="PS50075"/>
    </source>
</evidence>
<dbReference type="SUPFAM" id="SSF47336">
    <property type="entry name" value="ACP-like"/>
    <property type="match status" value="1"/>
</dbReference>
<evidence type="ECO:0000313" key="6">
    <source>
        <dbReference type="Proteomes" id="UP000030428"/>
    </source>
</evidence>
<dbReference type="FunFam" id="1.10.1200.10:FF:000005">
    <property type="entry name" value="Nonribosomal peptide synthetase 1"/>
    <property type="match status" value="1"/>
</dbReference>
<keyword evidence="3" id="KW-0597">Phosphoprotein</keyword>
<protein>
    <recommendedName>
        <fullName evidence="4">Carrier domain-containing protein</fullName>
    </recommendedName>
</protein>
<feature type="domain" description="Carrier" evidence="4">
    <location>
        <begin position="46"/>
        <end position="120"/>
    </location>
</feature>
<keyword evidence="2" id="KW-0596">Phosphopantetheine</keyword>
<dbReference type="Pfam" id="PF00668">
    <property type="entry name" value="Condensation"/>
    <property type="match status" value="2"/>
</dbReference>
<dbReference type="InterPro" id="IPR006162">
    <property type="entry name" value="Ppantetheine_attach_site"/>
</dbReference>
<feature type="non-terminal residue" evidence="5">
    <location>
        <position position="1078"/>
    </location>
</feature>
<dbReference type="Gene3D" id="1.10.1200.10">
    <property type="entry name" value="ACP-like"/>
    <property type="match status" value="1"/>
</dbReference>
<accession>A0A4E0QJK4</accession>
<dbReference type="InterPro" id="IPR023213">
    <property type="entry name" value="CAT-like_dom_sf"/>
</dbReference>
<dbReference type="PANTHER" id="PTHR45398">
    <property type="match status" value="1"/>
</dbReference>
<dbReference type="CDD" id="cd19534">
    <property type="entry name" value="E_NRPS"/>
    <property type="match status" value="1"/>
</dbReference>
<dbReference type="InterPro" id="IPR036736">
    <property type="entry name" value="ACP-like_sf"/>
</dbReference>
<gene>
    <name evidence="5" type="ORF">PN36_33110</name>
</gene>
<dbReference type="SUPFAM" id="SSF52777">
    <property type="entry name" value="CoA-dependent acyltransferases"/>
    <property type="match status" value="4"/>
</dbReference>
<dbReference type="GO" id="GO:0003824">
    <property type="term" value="F:catalytic activity"/>
    <property type="evidence" value="ECO:0007669"/>
    <property type="project" value="InterPro"/>
</dbReference>
<dbReference type="SMART" id="SM00823">
    <property type="entry name" value="PKS_PP"/>
    <property type="match status" value="1"/>
</dbReference>
<evidence type="ECO:0000256" key="1">
    <source>
        <dbReference type="ARBA" id="ARBA00001957"/>
    </source>
</evidence>
<dbReference type="InterPro" id="IPR009081">
    <property type="entry name" value="PP-bd_ACP"/>
</dbReference>